<dbReference type="InterPro" id="IPR044068">
    <property type="entry name" value="CB"/>
</dbReference>
<dbReference type="AlphaFoldDB" id="A0A8J3WSN8"/>
<evidence type="ECO:0000256" key="2">
    <source>
        <dbReference type="ARBA" id="ARBA00022908"/>
    </source>
</evidence>
<feature type="domain" description="Core-binding (CB)" evidence="6">
    <location>
        <begin position="68"/>
        <end position="149"/>
    </location>
</feature>
<feature type="compositionally biased region" description="Low complexity" evidence="5">
    <location>
        <begin position="164"/>
        <end position="176"/>
    </location>
</feature>
<dbReference type="PROSITE" id="PS51900">
    <property type="entry name" value="CB"/>
    <property type="match status" value="1"/>
</dbReference>
<evidence type="ECO:0000256" key="1">
    <source>
        <dbReference type="ARBA" id="ARBA00008857"/>
    </source>
</evidence>
<comment type="similarity">
    <text evidence="1">Belongs to the 'phage' integrase family.</text>
</comment>
<evidence type="ECO:0000256" key="5">
    <source>
        <dbReference type="SAM" id="MobiDB-lite"/>
    </source>
</evidence>
<dbReference type="SUPFAM" id="SSF56349">
    <property type="entry name" value="DNA breaking-rejoining enzymes"/>
    <property type="match status" value="1"/>
</dbReference>
<dbReference type="InterPro" id="IPR010998">
    <property type="entry name" value="Integrase_recombinase_N"/>
</dbReference>
<sequence length="230" mass="25291">MAKILIGTYEATIYPEAEGYTGAISLGFDPDGKRQRLKRKGRTKTAVKDKLIKAVKDLEAGITASENYTVRDAVNDWLDKGLKDRSERTVTKLRILADRHVIPKLGKAKLHRLRADDVDEWLDELASELSTRTLRDVHSIVKRAIRQAQARDLVLRNVAELVTTPRAPTGGPARRSPGSRRRRCSRPQNPPTSTPTWCSASPPASGPRRLARCAGITSSPGCPAPSPGDR</sequence>
<keyword evidence="2" id="KW-0229">DNA integration</keyword>
<gene>
    <name evidence="7" type="ORF">Pta02_14910</name>
</gene>
<evidence type="ECO:0000256" key="3">
    <source>
        <dbReference type="ARBA" id="ARBA00023125"/>
    </source>
</evidence>
<keyword evidence="3 4" id="KW-0238">DNA-binding</keyword>
<reference evidence="7" key="1">
    <citation type="submission" date="2021-01" db="EMBL/GenBank/DDBJ databases">
        <title>Whole genome shotgun sequence of Planobispora takensis NBRC 109077.</title>
        <authorList>
            <person name="Komaki H."/>
            <person name="Tamura T."/>
        </authorList>
    </citation>
    <scope>NUCLEOTIDE SEQUENCE</scope>
    <source>
        <strain evidence="7">NBRC 109077</strain>
    </source>
</reference>
<evidence type="ECO:0000313" key="7">
    <source>
        <dbReference type="EMBL" id="GIH99482.1"/>
    </source>
</evidence>
<comment type="caution">
    <text evidence="7">The sequence shown here is derived from an EMBL/GenBank/DDBJ whole genome shotgun (WGS) entry which is preliminary data.</text>
</comment>
<dbReference type="InterPro" id="IPR050808">
    <property type="entry name" value="Phage_Integrase"/>
</dbReference>
<protein>
    <recommendedName>
        <fullName evidence="6">Core-binding (CB) domain-containing protein</fullName>
    </recommendedName>
</protein>
<dbReference type="GO" id="GO:0003677">
    <property type="term" value="F:DNA binding"/>
    <property type="evidence" value="ECO:0007669"/>
    <property type="project" value="UniProtKB-UniRule"/>
</dbReference>
<proteinExistence type="inferred from homology"/>
<dbReference type="PANTHER" id="PTHR30629">
    <property type="entry name" value="PROPHAGE INTEGRASE"/>
    <property type="match status" value="1"/>
</dbReference>
<evidence type="ECO:0000313" key="8">
    <source>
        <dbReference type="Proteomes" id="UP000634476"/>
    </source>
</evidence>
<organism evidence="7 8">
    <name type="scientific">Planobispora takensis</name>
    <dbReference type="NCBI Taxonomy" id="1367882"/>
    <lineage>
        <taxon>Bacteria</taxon>
        <taxon>Bacillati</taxon>
        <taxon>Actinomycetota</taxon>
        <taxon>Actinomycetes</taxon>
        <taxon>Streptosporangiales</taxon>
        <taxon>Streptosporangiaceae</taxon>
        <taxon>Planobispora</taxon>
    </lineage>
</organism>
<dbReference type="GO" id="GO:0015074">
    <property type="term" value="P:DNA integration"/>
    <property type="evidence" value="ECO:0007669"/>
    <property type="project" value="UniProtKB-KW"/>
</dbReference>
<dbReference type="InterPro" id="IPR011010">
    <property type="entry name" value="DNA_brk_join_enz"/>
</dbReference>
<keyword evidence="8" id="KW-1185">Reference proteome</keyword>
<accession>A0A8J3WSN8</accession>
<feature type="region of interest" description="Disordered" evidence="5">
    <location>
        <begin position="164"/>
        <end position="230"/>
    </location>
</feature>
<dbReference type="Proteomes" id="UP000634476">
    <property type="component" value="Unassembled WGS sequence"/>
</dbReference>
<dbReference type="EMBL" id="BOOK01000008">
    <property type="protein sequence ID" value="GIH99482.1"/>
    <property type="molecule type" value="Genomic_DNA"/>
</dbReference>
<name>A0A8J3WSN8_9ACTN</name>
<dbReference type="Gene3D" id="1.10.150.130">
    <property type="match status" value="1"/>
</dbReference>
<evidence type="ECO:0000259" key="6">
    <source>
        <dbReference type="PROSITE" id="PS51900"/>
    </source>
</evidence>
<dbReference type="PANTHER" id="PTHR30629:SF2">
    <property type="entry name" value="PROPHAGE INTEGRASE INTS-RELATED"/>
    <property type="match status" value="1"/>
</dbReference>
<evidence type="ECO:0000256" key="4">
    <source>
        <dbReference type="PROSITE-ProRule" id="PRU01248"/>
    </source>
</evidence>